<organism evidence="13 14">
    <name type="scientific">Mycolicibacterium aubagnense</name>
    <dbReference type="NCBI Taxonomy" id="319707"/>
    <lineage>
        <taxon>Bacteria</taxon>
        <taxon>Bacillati</taxon>
        <taxon>Actinomycetota</taxon>
        <taxon>Actinomycetes</taxon>
        <taxon>Mycobacteriales</taxon>
        <taxon>Mycobacteriaceae</taxon>
        <taxon>Mycolicibacterium</taxon>
    </lineage>
</organism>
<evidence type="ECO:0000256" key="7">
    <source>
        <dbReference type="ARBA" id="ARBA00022989"/>
    </source>
</evidence>
<dbReference type="SMART" id="SM00382">
    <property type="entry name" value="AAA"/>
    <property type="match status" value="1"/>
</dbReference>
<keyword evidence="7 10" id="KW-1133">Transmembrane helix</keyword>
<keyword evidence="3" id="KW-0597">Phosphoprotein</keyword>
<evidence type="ECO:0000256" key="2">
    <source>
        <dbReference type="ARBA" id="ARBA00022448"/>
    </source>
</evidence>
<keyword evidence="4 10" id="KW-0812">Transmembrane</keyword>
<evidence type="ECO:0000256" key="5">
    <source>
        <dbReference type="ARBA" id="ARBA00022741"/>
    </source>
</evidence>
<dbReference type="InterPro" id="IPR027417">
    <property type="entry name" value="P-loop_NTPase"/>
</dbReference>
<dbReference type="CDD" id="cd00060">
    <property type="entry name" value="FHA"/>
    <property type="match status" value="1"/>
</dbReference>
<dbReference type="InterPro" id="IPR008984">
    <property type="entry name" value="SMAD_FHA_dom_sf"/>
</dbReference>
<proteinExistence type="predicted"/>
<dbReference type="EMBL" id="AP022577">
    <property type="protein sequence ID" value="BBX85606.1"/>
    <property type="molecule type" value="Genomic_DNA"/>
</dbReference>
<dbReference type="Proteomes" id="UP000465609">
    <property type="component" value="Chromosome"/>
</dbReference>
<feature type="domain" description="FHA" evidence="11">
    <location>
        <begin position="24"/>
        <end position="80"/>
    </location>
</feature>
<feature type="transmembrane region" description="Helical" evidence="10">
    <location>
        <begin position="806"/>
        <end position="823"/>
    </location>
</feature>
<dbReference type="SMART" id="SM00240">
    <property type="entry name" value="FHA"/>
    <property type="match status" value="2"/>
</dbReference>
<reference evidence="13 14" key="1">
    <citation type="journal article" date="2019" name="Emerg. Microbes Infect.">
        <title>Comprehensive subspecies identification of 175 nontuberculous mycobacteria species based on 7547 genomic profiles.</title>
        <authorList>
            <person name="Matsumoto Y."/>
            <person name="Kinjo T."/>
            <person name="Motooka D."/>
            <person name="Nabeya D."/>
            <person name="Jung N."/>
            <person name="Uechi K."/>
            <person name="Horii T."/>
            <person name="Iida T."/>
            <person name="Fujita J."/>
            <person name="Nakamura S."/>
        </authorList>
    </citation>
    <scope>NUCLEOTIDE SEQUENCE [LARGE SCALE GENOMIC DNA]</scope>
    <source>
        <strain evidence="13 14">JCM 15296</strain>
    </source>
</reference>
<dbReference type="PANTHER" id="PTHR48041:SF139">
    <property type="entry name" value="PROTEIN SCARLET"/>
    <property type="match status" value="1"/>
</dbReference>
<evidence type="ECO:0008006" key="15">
    <source>
        <dbReference type="Google" id="ProtNLM"/>
    </source>
</evidence>
<dbReference type="InterPro" id="IPR003439">
    <property type="entry name" value="ABC_transporter-like_ATP-bd"/>
</dbReference>
<dbReference type="PANTHER" id="PTHR48041">
    <property type="entry name" value="ABC TRANSPORTER G FAMILY MEMBER 28"/>
    <property type="match status" value="1"/>
</dbReference>
<evidence type="ECO:0000256" key="1">
    <source>
        <dbReference type="ARBA" id="ARBA00004141"/>
    </source>
</evidence>
<name>A0ABM7IG41_9MYCO</name>
<dbReference type="InterPro" id="IPR050352">
    <property type="entry name" value="ABCG_transporters"/>
</dbReference>
<feature type="domain" description="ABC transporter" evidence="12">
    <location>
        <begin position="250"/>
        <end position="482"/>
    </location>
</feature>
<evidence type="ECO:0000313" key="13">
    <source>
        <dbReference type="EMBL" id="BBX85606.1"/>
    </source>
</evidence>
<evidence type="ECO:0000259" key="11">
    <source>
        <dbReference type="PROSITE" id="PS50006"/>
    </source>
</evidence>
<gene>
    <name evidence="13" type="ORF">MAUB_34790</name>
</gene>
<dbReference type="Pfam" id="PF00005">
    <property type="entry name" value="ABC_tran"/>
    <property type="match status" value="1"/>
</dbReference>
<dbReference type="InterPro" id="IPR026954">
    <property type="entry name" value="PknH-like_Extracell"/>
</dbReference>
<feature type="transmembrane region" description="Helical" evidence="10">
    <location>
        <begin position="584"/>
        <end position="602"/>
    </location>
</feature>
<evidence type="ECO:0000256" key="10">
    <source>
        <dbReference type="SAM" id="Phobius"/>
    </source>
</evidence>
<feature type="transmembrane region" description="Helical" evidence="10">
    <location>
        <begin position="623"/>
        <end position="649"/>
    </location>
</feature>
<feature type="region of interest" description="Disordered" evidence="9">
    <location>
        <begin position="826"/>
        <end position="851"/>
    </location>
</feature>
<evidence type="ECO:0000256" key="9">
    <source>
        <dbReference type="SAM" id="MobiDB-lite"/>
    </source>
</evidence>
<dbReference type="Gene3D" id="3.40.1000.70">
    <property type="entry name" value="PknH-like extracellular domain"/>
    <property type="match status" value="1"/>
</dbReference>
<feature type="transmembrane region" description="Helical" evidence="10">
    <location>
        <begin position="767"/>
        <end position="786"/>
    </location>
</feature>
<feature type="region of interest" description="Disordered" evidence="9">
    <location>
        <begin position="121"/>
        <end position="165"/>
    </location>
</feature>
<dbReference type="Pfam" id="PF14032">
    <property type="entry name" value="PknH_C"/>
    <property type="match status" value="1"/>
</dbReference>
<evidence type="ECO:0000256" key="8">
    <source>
        <dbReference type="ARBA" id="ARBA00023136"/>
    </source>
</evidence>
<feature type="domain" description="FHA" evidence="11">
    <location>
        <begin position="164"/>
        <end position="213"/>
    </location>
</feature>
<dbReference type="InterPro" id="IPR003593">
    <property type="entry name" value="AAA+_ATPase"/>
</dbReference>
<dbReference type="InterPro" id="IPR013525">
    <property type="entry name" value="ABC2_TM"/>
</dbReference>
<feature type="transmembrane region" description="Helical" evidence="10">
    <location>
        <begin position="545"/>
        <end position="564"/>
    </location>
</feature>
<dbReference type="SUPFAM" id="SSF52540">
    <property type="entry name" value="P-loop containing nucleoside triphosphate hydrolases"/>
    <property type="match status" value="1"/>
</dbReference>
<evidence type="ECO:0000256" key="6">
    <source>
        <dbReference type="ARBA" id="ARBA00022840"/>
    </source>
</evidence>
<dbReference type="InterPro" id="IPR038232">
    <property type="entry name" value="PknH-like_Extracell_sf"/>
</dbReference>
<keyword evidence="2" id="KW-0813">Transport</keyword>
<keyword evidence="5" id="KW-0547">Nucleotide-binding</keyword>
<evidence type="ECO:0000256" key="3">
    <source>
        <dbReference type="ARBA" id="ARBA00022553"/>
    </source>
</evidence>
<dbReference type="PROSITE" id="PS50893">
    <property type="entry name" value="ABC_TRANSPORTER_2"/>
    <property type="match status" value="1"/>
</dbReference>
<keyword evidence="8 10" id="KW-0472">Membrane</keyword>
<feature type="compositionally biased region" description="Low complexity" evidence="9">
    <location>
        <begin position="153"/>
        <end position="163"/>
    </location>
</feature>
<keyword evidence="6" id="KW-0067">ATP-binding</keyword>
<dbReference type="PROSITE" id="PS00211">
    <property type="entry name" value="ABC_TRANSPORTER_1"/>
    <property type="match status" value="1"/>
</dbReference>
<evidence type="ECO:0000259" key="12">
    <source>
        <dbReference type="PROSITE" id="PS50893"/>
    </source>
</evidence>
<dbReference type="Gene3D" id="3.40.50.300">
    <property type="entry name" value="P-loop containing nucleotide triphosphate hydrolases"/>
    <property type="match status" value="1"/>
</dbReference>
<protein>
    <recommendedName>
        <fullName evidence="15">ABC transporter ATP-binding protein</fullName>
    </recommendedName>
</protein>
<feature type="transmembrane region" description="Helical" evidence="10">
    <location>
        <begin position="697"/>
        <end position="716"/>
    </location>
</feature>
<dbReference type="Pfam" id="PF01061">
    <property type="entry name" value="ABC2_membrane"/>
    <property type="match status" value="1"/>
</dbReference>
<dbReference type="InterPro" id="IPR000253">
    <property type="entry name" value="FHA_dom"/>
</dbReference>
<evidence type="ECO:0000256" key="4">
    <source>
        <dbReference type="ARBA" id="ARBA00022692"/>
    </source>
</evidence>
<accession>A0ABM7IG41</accession>
<sequence>MSSVPPLIVTLGGAMFTFPPGKEVTVGRGEASDVRIPDAGPGAKHVVSRLHLIIRVDPGIGQWVAIDKSRNGIFANRMRVPSAVISDDLVLAVGAPDGPQLHFRTATQVIPVAKFRPLVAQPAPSRLTQPVPQPPRPVPQHKLPPQRPPAPAPQRSAGPPAGAVTIGRHSTATIRVEDSLASRIHAYLLPAPTGTQLYDNGSGNGTFVNGHRVNAVTLRPGDVITVGNTDLVFTGGTGVQSRQAVATGGIEVRQVGLAIDGHQLLTNVSFDARPGTLTAVIGPSGAGKSTLIRLLGGVSKPTSGQVTFDGHDVHAHYASLRSRIGMVPQDDVVHRQLTISQALNYAAELRLPPDTSKDDRHAVVERVLAELELTPHRDKRVDKLSGGQRKRASVALELLTGPSLLILDEPTSGLDPALDRQVMQMLRRLADAGRTVLVVTHSLTYLNMCDQVLLLAPGGKTVYAGPPQAVGSVMGTQDWADIFAWVSANPDAAHAVFLQRVPAATGPPAPPEPAGPLGAPARTSTGRQMLTVARRQLQLIFADRIYTSFLLLLPFILGAMSLIVPGDTGFGVATVGHSPNEPNQLLIVANIAAVFMGTALTIRDLVGERTIFRREQAVGLSAAAYLSAKVVVYSAFTAIQTAIVVAIVVIGKGAPTQGALLLGNPTLDFYVSLTAAAIVSAILGLLLSSVARSSEQILPMLVVVIMLSIVFSGGMIPVTGRVGLDQASWFLPGRWGFAASASVVDLLKIAPLMSVDDQLWHHELRWCALDIGVLMLLGVVAAFVVYRRLRLPGDGAKAGSSKVVMIVVAVVLAAGFVAGMTYLTRDSGSRPTQPTAPAAPPKSAAPPGHRADLANLLPDGQAVSTVMQSRPMATATIVTAESPRRGTATPPPCAGVADAGSTATFAPGFTGMSGMELHNPADPNIWVVAYVVGYPGPQAAAGVPGAAAWAGCANTAVTFTADGQPPRQLAVGVVTPDKGTLTAVFTEPGRSCQHVLTTKADVVIDVLACSVGGGTQAADLAKQIADKVS</sequence>
<feature type="transmembrane region" description="Helical" evidence="10">
    <location>
        <begin position="669"/>
        <end position="690"/>
    </location>
</feature>
<evidence type="ECO:0000313" key="14">
    <source>
        <dbReference type="Proteomes" id="UP000465609"/>
    </source>
</evidence>
<dbReference type="SUPFAM" id="SSF49879">
    <property type="entry name" value="SMAD/FHA domain"/>
    <property type="match status" value="2"/>
</dbReference>
<dbReference type="Pfam" id="PF00498">
    <property type="entry name" value="FHA"/>
    <property type="match status" value="2"/>
</dbReference>
<keyword evidence="14" id="KW-1185">Reference proteome</keyword>
<dbReference type="InterPro" id="IPR017871">
    <property type="entry name" value="ABC_transporter-like_CS"/>
</dbReference>
<comment type="subcellular location">
    <subcellularLocation>
        <location evidence="1">Membrane</location>
        <topology evidence="1">Multi-pass membrane protein</topology>
    </subcellularLocation>
</comment>
<dbReference type="PROSITE" id="PS50006">
    <property type="entry name" value="FHA_DOMAIN"/>
    <property type="match status" value="2"/>
</dbReference>
<dbReference type="Gene3D" id="2.60.200.20">
    <property type="match status" value="2"/>
</dbReference>